<dbReference type="GeneID" id="64970026"/>
<keyword evidence="1" id="KW-0472">Membrane</keyword>
<keyword evidence="1" id="KW-0812">Transmembrane</keyword>
<dbReference type="AlphaFoldDB" id="A0A7R8AIF4"/>
<evidence type="ECO:0000256" key="1">
    <source>
        <dbReference type="SAM" id="Phobius"/>
    </source>
</evidence>
<dbReference type="Proteomes" id="UP000654913">
    <property type="component" value="Chromosome 2"/>
</dbReference>
<keyword evidence="3" id="KW-1185">Reference proteome</keyword>
<feature type="transmembrane region" description="Helical" evidence="1">
    <location>
        <begin position="141"/>
        <end position="161"/>
    </location>
</feature>
<organism evidence="2 3">
    <name type="scientific">Aspergillus puulaauensis</name>
    <dbReference type="NCBI Taxonomy" id="1220207"/>
    <lineage>
        <taxon>Eukaryota</taxon>
        <taxon>Fungi</taxon>
        <taxon>Dikarya</taxon>
        <taxon>Ascomycota</taxon>
        <taxon>Pezizomycotina</taxon>
        <taxon>Eurotiomycetes</taxon>
        <taxon>Eurotiomycetidae</taxon>
        <taxon>Eurotiales</taxon>
        <taxon>Aspergillaceae</taxon>
        <taxon>Aspergillus</taxon>
    </lineage>
</organism>
<accession>A0A7R8AIF4</accession>
<gene>
    <name evidence="2" type="ORF">APUU_20453S</name>
</gene>
<proteinExistence type="predicted"/>
<keyword evidence="1" id="KW-1133">Transmembrane helix</keyword>
<reference evidence="2" key="1">
    <citation type="submission" date="2021-01" db="EMBL/GenBank/DDBJ databases">
        <authorList>
            <consortium name="Aspergillus puulaauensis MK2 genome sequencing consortium"/>
            <person name="Kazuki M."/>
            <person name="Futagami T."/>
        </authorList>
    </citation>
    <scope>NUCLEOTIDE SEQUENCE</scope>
    <source>
        <strain evidence="2">MK2</strain>
    </source>
</reference>
<evidence type="ECO:0000313" key="3">
    <source>
        <dbReference type="Proteomes" id="UP000654913"/>
    </source>
</evidence>
<dbReference type="RefSeq" id="XP_041552215.1">
    <property type="nucleotide sequence ID" value="XM_041699095.1"/>
</dbReference>
<name>A0A7R8AIF4_9EURO</name>
<sequence>MPYTKRNSRPPRRFDPQKRIEELQSFLQDESYARFRPDIEEAIRLYTTRQLPKLRTRRTIIQHGKMVVSLDKVDYPRGLWVEEYPFQEIPTPGLKEVFSQCEPQPPSTSNYTIGCLLMLCIARLLYVRIVVYLLSTINSPLLHLASFVVDVIMVYYMLCFISPYLRYYCGLDLETLPDIRLVILRR</sequence>
<reference evidence="2" key="2">
    <citation type="submission" date="2021-02" db="EMBL/GenBank/DDBJ databases">
        <title>Aspergillus puulaauensis MK2 genome sequence.</title>
        <authorList>
            <person name="Futagami T."/>
            <person name="Mori K."/>
            <person name="Kadooka C."/>
            <person name="Tanaka T."/>
        </authorList>
    </citation>
    <scope>NUCLEOTIDE SEQUENCE</scope>
    <source>
        <strain evidence="2">MK2</strain>
    </source>
</reference>
<dbReference type="EMBL" id="AP024444">
    <property type="protein sequence ID" value="BCS20021.1"/>
    <property type="molecule type" value="Genomic_DNA"/>
</dbReference>
<evidence type="ECO:0000313" key="2">
    <source>
        <dbReference type="EMBL" id="BCS20021.1"/>
    </source>
</evidence>
<protein>
    <submittedName>
        <fullName evidence="2">Uncharacterized protein</fullName>
    </submittedName>
</protein>
<feature type="transmembrane region" description="Helical" evidence="1">
    <location>
        <begin position="113"/>
        <end position="135"/>
    </location>
</feature>
<dbReference type="KEGG" id="apuu:APUU_20453S"/>